<comment type="similarity">
    <text evidence="1">Belongs to the CdaR family.</text>
</comment>
<sequence>MITREIAEMLVKETSKVMNLNINIMNEEGVIIATSDPSRLDWIHEGALEVVKTGKALEITSENQGQLRGTQQGTNLPIHFHDEVVGVIGITGEPHIIGDRGGLVKMMAELMIKQAYMASQTEWRQKTKETIIEELLKEKPNTINIERWLSLLNMKLTGPFVVSLIEIFDYSLSSHLLIKNTEEVVEKGEVLAGFVHGNKLLVLLTGVTHEGAKKKLTSLCKEFEKMKVHVRLAFSPLIHDLLHINQGYHECEIALAISKPEQKIISYTDIEPKALVHQINPKLAKQFSDRILESKGDLINHLETLQAFFDSNLNIKETAKKLYIHRNTLIYRLNKIKTESGYDPQNFHDAFLLQMVIWLHNGTSSPPQ</sequence>
<dbReference type="InterPro" id="IPR009057">
    <property type="entry name" value="Homeodomain-like_sf"/>
</dbReference>
<dbReference type="EMBL" id="JBHUEK010000018">
    <property type="protein sequence ID" value="MFD1779278.1"/>
    <property type="molecule type" value="Genomic_DNA"/>
</dbReference>
<dbReference type="PANTHER" id="PTHR33744:SF15">
    <property type="entry name" value="CARBOHYDRATE DIACID REGULATOR"/>
    <property type="match status" value="1"/>
</dbReference>
<evidence type="ECO:0000259" key="4">
    <source>
        <dbReference type="Pfam" id="PF17853"/>
    </source>
</evidence>
<dbReference type="InterPro" id="IPR041522">
    <property type="entry name" value="CdaR_GGDEF"/>
</dbReference>
<evidence type="ECO:0000259" key="2">
    <source>
        <dbReference type="Pfam" id="PF05651"/>
    </source>
</evidence>
<evidence type="ECO:0000313" key="5">
    <source>
        <dbReference type="EMBL" id="MFD1779278.1"/>
    </source>
</evidence>
<dbReference type="Gene3D" id="1.10.10.2840">
    <property type="entry name" value="PucR C-terminal helix-turn-helix domain"/>
    <property type="match status" value="1"/>
</dbReference>
<evidence type="ECO:0000259" key="3">
    <source>
        <dbReference type="Pfam" id="PF13556"/>
    </source>
</evidence>
<dbReference type="InterPro" id="IPR025736">
    <property type="entry name" value="PucR_C-HTH_dom"/>
</dbReference>
<dbReference type="RefSeq" id="WP_304214991.1">
    <property type="nucleotide sequence ID" value="NZ_JBHUEK010000018.1"/>
</dbReference>
<dbReference type="Pfam" id="PF13556">
    <property type="entry name" value="HTH_30"/>
    <property type="match status" value="1"/>
</dbReference>
<gene>
    <name evidence="5" type="ORF">ACFSFW_11415</name>
</gene>
<dbReference type="PANTHER" id="PTHR33744">
    <property type="entry name" value="CARBOHYDRATE DIACID REGULATOR"/>
    <property type="match status" value="1"/>
</dbReference>
<keyword evidence="6" id="KW-1185">Reference proteome</keyword>
<organism evidence="5 6">
    <name type="scientific">Fredinandcohnia salidurans</name>
    <dbReference type="NCBI Taxonomy" id="2595041"/>
    <lineage>
        <taxon>Bacteria</taxon>
        <taxon>Bacillati</taxon>
        <taxon>Bacillota</taxon>
        <taxon>Bacilli</taxon>
        <taxon>Bacillales</taxon>
        <taxon>Bacillaceae</taxon>
        <taxon>Fredinandcohnia</taxon>
    </lineage>
</organism>
<comment type="caution">
    <text evidence="5">The sequence shown here is derived from an EMBL/GenBank/DDBJ whole genome shotgun (WGS) entry which is preliminary data.</text>
</comment>
<feature type="domain" description="PucR C-terminal helix-turn-helix" evidence="3">
    <location>
        <begin position="302"/>
        <end position="356"/>
    </location>
</feature>
<dbReference type="SUPFAM" id="SSF46689">
    <property type="entry name" value="Homeodomain-like"/>
    <property type="match status" value="1"/>
</dbReference>
<dbReference type="Pfam" id="PF05651">
    <property type="entry name" value="Diacid_rec"/>
    <property type="match status" value="1"/>
</dbReference>
<dbReference type="InterPro" id="IPR008599">
    <property type="entry name" value="Diacid_rec"/>
</dbReference>
<name>A0ABW4MN91_9BACI</name>
<protein>
    <submittedName>
        <fullName evidence="5">CdaR family transcriptional regulator</fullName>
    </submittedName>
</protein>
<accession>A0ABW4MN91</accession>
<dbReference type="Pfam" id="PF17853">
    <property type="entry name" value="GGDEF_2"/>
    <property type="match status" value="1"/>
</dbReference>
<evidence type="ECO:0000256" key="1">
    <source>
        <dbReference type="ARBA" id="ARBA00006754"/>
    </source>
</evidence>
<feature type="domain" description="Putative sugar diacid recognition" evidence="2">
    <location>
        <begin position="2"/>
        <end position="135"/>
    </location>
</feature>
<dbReference type="InterPro" id="IPR051448">
    <property type="entry name" value="CdaR-like_regulators"/>
</dbReference>
<proteinExistence type="inferred from homology"/>
<evidence type="ECO:0000313" key="6">
    <source>
        <dbReference type="Proteomes" id="UP001597227"/>
    </source>
</evidence>
<dbReference type="Proteomes" id="UP001597227">
    <property type="component" value="Unassembled WGS sequence"/>
</dbReference>
<reference evidence="6" key="1">
    <citation type="journal article" date="2019" name="Int. J. Syst. Evol. Microbiol.">
        <title>The Global Catalogue of Microorganisms (GCM) 10K type strain sequencing project: providing services to taxonomists for standard genome sequencing and annotation.</title>
        <authorList>
            <consortium name="The Broad Institute Genomics Platform"/>
            <consortium name="The Broad Institute Genome Sequencing Center for Infectious Disease"/>
            <person name="Wu L."/>
            <person name="Ma J."/>
        </authorList>
    </citation>
    <scope>NUCLEOTIDE SEQUENCE [LARGE SCALE GENOMIC DNA]</scope>
    <source>
        <strain evidence="6">CCUG 15531</strain>
    </source>
</reference>
<dbReference type="InterPro" id="IPR042070">
    <property type="entry name" value="PucR_C-HTH_sf"/>
</dbReference>
<feature type="domain" description="CdaR GGDEF-like" evidence="4">
    <location>
        <begin position="144"/>
        <end position="257"/>
    </location>
</feature>